<organism evidence="2 3">
    <name type="scientific">Gelidibacter gilvus</name>
    <dbReference type="NCBI Taxonomy" id="59602"/>
    <lineage>
        <taxon>Bacteria</taxon>
        <taxon>Pseudomonadati</taxon>
        <taxon>Bacteroidota</taxon>
        <taxon>Flavobacteriia</taxon>
        <taxon>Flavobacteriales</taxon>
        <taxon>Flavobacteriaceae</taxon>
        <taxon>Gelidibacter</taxon>
    </lineage>
</organism>
<keyword evidence="1" id="KW-0812">Transmembrane</keyword>
<evidence type="ECO:0000256" key="1">
    <source>
        <dbReference type="SAM" id="Phobius"/>
    </source>
</evidence>
<reference evidence="2 3" key="1">
    <citation type="submission" date="2019-01" db="EMBL/GenBank/DDBJ databases">
        <title>Genome sequence of the Antarctic species Gelidibacter gilvus ACAM 158(T).</title>
        <authorList>
            <person name="Bowman J.P."/>
        </authorList>
    </citation>
    <scope>NUCLEOTIDE SEQUENCE [LARGE SCALE GENOMIC DNA]</scope>
    <source>
        <strain evidence="2 3">IC158</strain>
    </source>
</reference>
<accession>A0A4Q0XF65</accession>
<keyword evidence="3" id="KW-1185">Reference proteome</keyword>
<dbReference type="AlphaFoldDB" id="A0A4Q0XF65"/>
<keyword evidence="1" id="KW-1133">Transmembrane helix</keyword>
<dbReference type="Proteomes" id="UP000289792">
    <property type="component" value="Unassembled WGS sequence"/>
</dbReference>
<dbReference type="EMBL" id="SDDZ01000005">
    <property type="protein sequence ID" value="RXJ49850.1"/>
    <property type="molecule type" value="Genomic_DNA"/>
</dbReference>
<gene>
    <name evidence="2" type="ORF">ESZ48_10385</name>
</gene>
<evidence type="ECO:0000313" key="2">
    <source>
        <dbReference type="EMBL" id="RXJ49850.1"/>
    </source>
</evidence>
<name>A0A4Q0XF65_9FLAO</name>
<keyword evidence="1" id="KW-0472">Membrane</keyword>
<dbReference type="RefSeq" id="WP_129017375.1">
    <property type="nucleotide sequence ID" value="NZ_SDDZ01000005.1"/>
</dbReference>
<proteinExistence type="predicted"/>
<dbReference type="OrthoDB" id="1370726at2"/>
<evidence type="ECO:0000313" key="3">
    <source>
        <dbReference type="Proteomes" id="UP000289792"/>
    </source>
</evidence>
<feature type="transmembrane region" description="Helical" evidence="1">
    <location>
        <begin position="7"/>
        <end position="23"/>
    </location>
</feature>
<feature type="transmembrane region" description="Helical" evidence="1">
    <location>
        <begin position="51"/>
        <end position="69"/>
    </location>
</feature>
<comment type="caution">
    <text evidence="2">The sequence shown here is derived from an EMBL/GenBank/DDBJ whole genome shotgun (WGS) entry which is preliminary data.</text>
</comment>
<sequence length="74" mass="7852">MNLTKIVGAILILISIGFGYIGFNKVADNTAEVKFLGIKIDASNESGRQQGFIYLGLAVALFAGGIYSLNKGKK</sequence>
<protein>
    <recommendedName>
        <fullName evidence="4">DUF3185 family protein</fullName>
    </recommendedName>
</protein>
<evidence type="ECO:0008006" key="4">
    <source>
        <dbReference type="Google" id="ProtNLM"/>
    </source>
</evidence>